<dbReference type="KEGG" id="haj:DU500_12725"/>
<accession>A0A345E4U3</accession>
<dbReference type="Proteomes" id="UP000253273">
    <property type="component" value="Chromosome"/>
</dbReference>
<dbReference type="AlphaFoldDB" id="A0A345E4U3"/>
<dbReference type="OrthoDB" id="190207at2157"/>
<evidence type="ECO:0000313" key="3">
    <source>
        <dbReference type="Proteomes" id="UP000253273"/>
    </source>
</evidence>
<dbReference type="SMART" id="SM00933">
    <property type="entry name" value="NurA"/>
    <property type="match status" value="1"/>
</dbReference>
<keyword evidence="3" id="KW-1185">Reference proteome</keyword>
<evidence type="ECO:0000259" key="1">
    <source>
        <dbReference type="SMART" id="SM00933"/>
    </source>
</evidence>
<dbReference type="RefSeq" id="WP_114586347.1">
    <property type="nucleotide sequence ID" value="NZ_CP031150.1"/>
</dbReference>
<feature type="domain" description="NurA" evidence="1">
    <location>
        <begin position="71"/>
        <end position="389"/>
    </location>
</feature>
<name>A0A345E4U3_9EURY</name>
<dbReference type="GeneID" id="37284264"/>
<gene>
    <name evidence="2" type="ORF">DU500_12725</name>
</gene>
<reference evidence="2 3" key="1">
    <citation type="submission" date="2018-07" db="EMBL/GenBank/DDBJ databases">
        <title>Genome sequences of Haloplanus sp. CBA1113.</title>
        <authorList>
            <person name="Kim Y.B."/>
            <person name="Roh S.W."/>
        </authorList>
    </citation>
    <scope>NUCLEOTIDE SEQUENCE [LARGE SCALE GENOMIC DNA]</scope>
    <source>
        <strain evidence="2 3">CBA1113</strain>
    </source>
</reference>
<sequence length="429" mass="48080">MDTNALSIVEDIFDHIDTNIPRDVTPQANYARRLFEHLSRDGGRVTALGEPTYQKTRIDELGTWTGDPWGTPTYGLDSSTTRPLEFNNGLIVDTAYAKLGVAGADSDKRIEETGTIETVVYLADSESTIHAEQFEADRVTGEVVQFPPTDRSATLSKSVASAAQGLAESTHAAAHVDTLDGLLFIDGAVYPLGVLYWVLLDQVGRTTPAGAWDKPDEIIRNYIDVIDTQYEKGYPVIGVVKTSTISQLLDALDTKLAANHVTNDHGGQLDVPWTRDHQFIAEVLRDDSLEHLTYTSWFVHKQAPVDGQSFELLDPYSDDLTHGDPADYRRAFFYVRLPKTGDVLRVETPRLMIDDEQTRDQIQFKVLKEIAQTQDIPRAVGRADRIARISRDNRDTIRDFLTAADYAHDYNWDGRWNDIEQAPDTQLQQ</sequence>
<dbReference type="EMBL" id="CP031150">
    <property type="protein sequence ID" value="AXG07215.1"/>
    <property type="molecule type" value="Genomic_DNA"/>
</dbReference>
<protein>
    <recommendedName>
        <fullName evidence="1">NurA domain-containing protein</fullName>
    </recommendedName>
</protein>
<proteinExistence type="predicted"/>
<dbReference type="InterPro" id="IPR018977">
    <property type="entry name" value="NurA_domain"/>
</dbReference>
<evidence type="ECO:0000313" key="2">
    <source>
        <dbReference type="EMBL" id="AXG07215.1"/>
    </source>
</evidence>
<organism evidence="2 3">
    <name type="scientific">Haloplanus rubicundus</name>
    <dbReference type="NCBI Taxonomy" id="1547898"/>
    <lineage>
        <taxon>Archaea</taxon>
        <taxon>Methanobacteriati</taxon>
        <taxon>Methanobacteriota</taxon>
        <taxon>Stenosarchaea group</taxon>
        <taxon>Halobacteria</taxon>
        <taxon>Halobacteriales</taxon>
        <taxon>Haloferacaceae</taxon>
        <taxon>Haloplanus</taxon>
    </lineage>
</organism>
<dbReference type="Pfam" id="PF09376">
    <property type="entry name" value="NurA"/>
    <property type="match status" value="1"/>
</dbReference>